<proteinExistence type="inferred from homology"/>
<dbReference type="SUPFAM" id="SSF53474">
    <property type="entry name" value="alpha/beta-Hydrolases"/>
    <property type="match status" value="1"/>
</dbReference>
<dbReference type="AlphaFoldDB" id="A0A7W9YJ81"/>
<evidence type="ECO:0000256" key="5">
    <source>
        <dbReference type="SAM" id="SignalP"/>
    </source>
</evidence>
<evidence type="ECO:0000313" key="7">
    <source>
        <dbReference type="EMBL" id="MBB6172965.1"/>
    </source>
</evidence>
<evidence type="ECO:0000256" key="4">
    <source>
        <dbReference type="SAM" id="MobiDB-lite"/>
    </source>
</evidence>
<dbReference type="Proteomes" id="UP000546642">
    <property type="component" value="Unassembled WGS sequence"/>
</dbReference>
<accession>A0A7W9YJ81</accession>
<reference evidence="7 8" key="1">
    <citation type="submission" date="2020-08" db="EMBL/GenBank/DDBJ databases">
        <title>Sequencing the genomes of 1000 actinobacteria strains.</title>
        <authorList>
            <person name="Klenk H.-P."/>
        </authorList>
    </citation>
    <scope>NUCLEOTIDE SEQUENCE [LARGE SCALE GENOMIC DNA]</scope>
    <source>
        <strain evidence="7 8">DSM 46659</strain>
    </source>
</reference>
<dbReference type="EMBL" id="JACHDS010000001">
    <property type="protein sequence ID" value="MBB6172965.1"/>
    <property type="molecule type" value="Genomic_DNA"/>
</dbReference>
<feature type="signal peptide" evidence="5">
    <location>
        <begin position="1"/>
        <end position="25"/>
    </location>
</feature>
<protein>
    <submittedName>
        <fullName evidence="7">Pimeloyl-ACP methyl ester carboxylesterase</fullName>
    </submittedName>
</protein>
<comment type="caution">
    <text evidence="7">The sequence shown here is derived from an EMBL/GenBank/DDBJ whole genome shotgun (WGS) entry which is preliminary data.</text>
</comment>
<feature type="domain" description="AB hydrolase-1" evidence="6">
    <location>
        <begin position="104"/>
        <end position="471"/>
    </location>
</feature>
<name>A0A7W9YJ81_9ACTN</name>
<evidence type="ECO:0000256" key="3">
    <source>
        <dbReference type="ARBA" id="ARBA00022801"/>
    </source>
</evidence>
<evidence type="ECO:0000259" key="6">
    <source>
        <dbReference type="Pfam" id="PF00561"/>
    </source>
</evidence>
<dbReference type="PANTHER" id="PTHR43248:SF29">
    <property type="entry name" value="TRIPEPTIDYL AMINOPEPTIDASE"/>
    <property type="match status" value="1"/>
</dbReference>
<dbReference type="PANTHER" id="PTHR43248">
    <property type="entry name" value="2-SUCCINYL-6-HYDROXY-2,4-CYCLOHEXADIENE-1-CARBOXYLATE SYNTHASE"/>
    <property type="match status" value="1"/>
</dbReference>
<dbReference type="Gene3D" id="3.40.50.1820">
    <property type="entry name" value="alpha/beta hydrolase"/>
    <property type="match status" value="2"/>
</dbReference>
<dbReference type="GO" id="GO:0016787">
    <property type="term" value="F:hydrolase activity"/>
    <property type="evidence" value="ECO:0007669"/>
    <property type="project" value="UniProtKB-KW"/>
</dbReference>
<organism evidence="7 8">
    <name type="scientific">Nocardiopsis mwathae</name>
    <dbReference type="NCBI Taxonomy" id="1472723"/>
    <lineage>
        <taxon>Bacteria</taxon>
        <taxon>Bacillati</taxon>
        <taxon>Actinomycetota</taxon>
        <taxon>Actinomycetes</taxon>
        <taxon>Streptosporangiales</taxon>
        <taxon>Nocardiopsidaceae</taxon>
        <taxon>Nocardiopsis</taxon>
    </lineage>
</organism>
<comment type="similarity">
    <text evidence="1">Belongs to the peptidase S33 family.</text>
</comment>
<dbReference type="InterPro" id="IPR000073">
    <property type="entry name" value="AB_hydrolase_1"/>
</dbReference>
<keyword evidence="3" id="KW-0378">Hydrolase</keyword>
<evidence type="ECO:0000313" key="8">
    <source>
        <dbReference type="Proteomes" id="UP000546642"/>
    </source>
</evidence>
<gene>
    <name evidence="7" type="ORF">HNR23_003025</name>
</gene>
<dbReference type="Pfam" id="PF00561">
    <property type="entry name" value="Abhydrolase_1"/>
    <property type="match status" value="1"/>
</dbReference>
<dbReference type="InterPro" id="IPR029058">
    <property type="entry name" value="AB_hydrolase_fold"/>
</dbReference>
<dbReference type="InterPro" id="IPR051601">
    <property type="entry name" value="Serine_prot/Carboxylest_S33"/>
</dbReference>
<evidence type="ECO:0000256" key="2">
    <source>
        <dbReference type="ARBA" id="ARBA00022729"/>
    </source>
</evidence>
<feature type="chain" id="PRO_5039081369" evidence="5">
    <location>
        <begin position="26"/>
        <end position="566"/>
    </location>
</feature>
<keyword evidence="8" id="KW-1185">Reference proteome</keyword>
<sequence length="566" mass="59986">MRGNAHRYTAAGTGLLLVSTMVALAHPMAGEASAATAPPGAAADPPAVGAGLDWAACTDLEAPKGIELECATLPVPLDHHAGGRSAVVEIALSRVPARAEATDALLVNPGGPGSGGRFLAARTAGSLPGDLRDSYDVIGFDPRGTGASTPAVGCDPDYFTAPRPDSVPATADDERLMVKRSRTYAEACERTGGALLNHMRTTDSAHDLDAIRAALGRERIDYLGYSYGTYLGGVYATLYPERVRRLVLDSVVHPDRSWYQGNLAQSRSLEAAAGRFFDWVARHDSAYGLGDTAEEVAGRYYATREALRARPVDDRIGPTELESTFLVAAYAAQAWPFLASALADLSNDNRPARLVSAFDRMGESPDHDPSFAAYLATECTDAPWPRSWQRWRTDARGVHADAPFLGWYNIWYNAPCAFWPAEPGEWFQVDGERVENALLVHATGDGPTPVGGAYAMHRRFPEARLVIEDGGLSHGVALRGNTCVDDAVIDYLREGRLPDAGGTPDGGDLVCGARPEPEPRKPSPAPQRQAAPDPGVSLGSAPPSTSGASAGFPVIPAIGALARINR</sequence>
<feature type="compositionally biased region" description="Low complexity" evidence="4">
    <location>
        <begin position="537"/>
        <end position="552"/>
    </location>
</feature>
<keyword evidence="2 5" id="KW-0732">Signal</keyword>
<feature type="region of interest" description="Disordered" evidence="4">
    <location>
        <begin position="495"/>
        <end position="552"/>
    </location>
</feature>
<evidence type="ECO:0000256" key="1">
    <source>
        <dbReference type="ARBA" id="ARBA00010088"/>
    </source>
</evidence>